<evidence type="ECO:0000313" key="1">
    <source>
        <dbReference type="EMBL" id="MFL4470022.1"/>
    </source>
</evidence>
<gene>
    <name evidence="1" type="ORF">ACERZ8_09135</name>
</gene>
<protein>
    <submittedName>
        <fullName evidence="1">Uncharacterized protein</fullName>
    </submittedName>
</protein>
<dbReference type="RefSeq" id="WP_407591897.1">
    <property type="nucleotide sequence ID" value="NZ_JBHDIY010000002.1"/>
</dbReference>
<evidence type="ECO:0000313" key="2">
    <source>
        <dbReference type="Proteomes" id="UP001627408"/>
    </source>
</evidence>
<keyword evidence="2" id="KW-1185">Reference proteome</keyword>
<dbReference type="EMBL" id="JBHDIY010000002">
    <property type="protein sequence ID" value="MFL4470022.1"/>
    <property type="molecule type" value="Genomic_DNA"/>
</dbReference>
<comment type="caution">
    <text evidence="1">The sequence shown here is derived from an EMBL/GenBank/DDBJ whole genome shotgun (WGS) entry which is preliminary data.</text>
</comment>
<proteinExistence type="predicted"/>
<dbReference type="Proteomes" id="UP001627408">
    <property type="component" value="Unassembled WGS sequence"/>
</dbReference>
<organism evidence="1 2">
    <name type="scientific">Tateyamaria armeniaca</name>
    <dbReference type="NCBI Taxonomy" id="2518930"/>
    <lineage>
        <taxon>Bacteria</taxon>
        <taxon>Pseudomonadati</taxon>
        <taxon>Pseudomonadota</taxon>
        <taxon>Alphaproteobacteria</taxon>
        <taxon>Rhodobacterales</taxon>
        <taxon>Roseobacteraceae</taxon>
        <taxon>Tateyamaria</taxon>
    </lineage>
</organism>
<name>A0ABW8UWH8_9RHOB</name>
<reference evidence="1 2" key="1">
    <citation type="submission" date="2024-08" db="EMBL/GenBank/DDBJ databases">
        <title>Tateyamaria sp. nov., isolated from marine algae.</title>
        <authorList>
            <person name="Choi B.J."/>
            <person name="Kim J.M."/>
            <person name="Lee J.K."/>
            <person name="Choi D.G."/>
            <person name="Bayburt H."/>
            <person name="Baek J.H."/>
            <person name="Han D.M."/>
            <person name="Jeon C.O."/>
        </authorList>
    </citation>
    <scope>NUCLEOTIDE SEQUENCE [LARGE SCALE GENOMIC DNA]</scope>
    <source>
        <strain evidence="1 2">KMU-156</strain>
    </source>
</reference>
<sequence>MTTVATRVRRISDLEGFDIVVTRDGHAVDVSENGLMPDYPYRKACRATHSVSDWKQSRFERNYPGLSCNVLKEDGTVANGNTRLSNVRQSYEED</sequence>
<accession>A0ABW8UWH8</accession>